<protein>
    <submittedName>
        <fullName evidence="5">ABC transporter substrate-binding protein</fullName>
    </submittedName>
</protein>
<reference evidence="5 6" key="1">
    <citation type="submission" date="2020-02" db="EMBL/GenBank/DDBJ databases">
        <authorList>
            <person name="Kim H.M."/>
            <person name="Jeon C.O."/>
        </authorList>
    </citation>
    <scope>NUCLEOTIDE SEQUENCE [LARGE SCALE GENOMIC DNA]</scope>
    <source>
        <strain evidence="5 6">PeD5</strain>
    </source>
</reference>
<evidence type="ECO:0000256" key="1">
    <source>
        <dbReference type="ARBA" id="ARBA00004418"/>
    </source>
</evidence>
<dbReference type="RefSeq" id="WP_164694589.1">
    <property type="nucleotide sequence ID" value="NZ_JAAIKB010000004.1"/>
</dbReference>
<sequence length="339" mass="36772">MPHWPTGRRRLFQLALAGGMALPAAARSQALRPIELITFPGGFNWPIWVAMEKGHFARHGVEIRLTPTPNSTFQLTNLIGGRFDMAVTAIDNVIAYAEGHNDAGLPPASDLVAVMGGDNGFLRLVTVPEVTSFADLRGRELSVDALTTGYAFVLRKLVELGGLRQEEVSYVRAGGVMQRYQALLDKRHAGTLLISPFEVQAEAQGFRTLADGAGMLGAYQGLVGATRRSWAQAHRAEVIGYIRGTVDALAWLYDPANRAEAISLLRRNVPGMSEQVADASYRVLLHATNGFERRAAIDVAGIRTVLALRSQFGPPGTSLTDPMKYIDLGYYREAVGAGR</sequence>
<proteinExistence type="inferred from homology"/>
<dbReference type="Pfam" id="PF13379">
    <property type="entry name" value="NMT1_2"/>
    <property type="match status" value="1"/>
</dbReference>
<keyword evidence="3 4" id="KW-0732">Signal</keyword>
<gene>
    <name evidence="5" type="ORF">G3576_11695</name>
</gene>
<name>A0A6M1LL16_9PROT</name>
<dbReference type="GO" id="GO:0042918">
    <property type="term" value="P:alkanesulfonate transmembrane transport"/>
    <property type="evidence" value="ECO:0007669"/>
    <property type="project" value="TreeGrafter"/>
</dbReference>
<evidence type="ECO:0000256" key="3">
    <source>
        <dbReference type="ARBA" id="ARBA00022729"/>
    </source>
</evidence>
<keyword evidence="6" id="KW-1185">Reference proteome</keyword>
<evidence type="ECO:0000313" key="5">
    <source>
        <dbReference type="EMBL" id="NGM20679.1"/>
    </source>
</evidence>
<dbReference type="PANTHER" id="PTHR30024">
    <property type="entry name" value="ALIPHATIC SULFONATES-BINDING PROTEIN-RELATED"/>
    <property type="match status" value="1"/>
</dbReference>
<comment type="similarity">
    <text evidence="2">Belongs to the bacterial solute-binding protein SsuA/TauA family.</text>
</comment>
<feature type="signal peptide" evidence="4">
    <location>
        <begin position="1"/>
        <end position="26"/>
    </location>
</feature>
<evidence type="ECO:0000256" key="2">
    <source>
        <dbReference type="ARBA" id="ARBA00010742"/>
    </source>
</evidence>
<dbReference type="Proteomes" id="UP000475385">
    <property type="component" value="Unassembled WGS sequence"/>
</dbReference>
<comment type="subcellular location">
    <subcellularLocation>
        <location evidence="1">Periplasm</location>
    </subcellularLocation>
</comment>
<dbReference type="SUPFAM" id="SSF53850">
    <property type="entry name" value="Periplasmic binding protein-like II"/>
    <property type="match status" value="1"/>
</dbReference>
<dbReference type="EMBL" id="JAAIKB010000004">
    <property type="protein sequence ID" value="NGM20679.1"/>
    <property type="molecule type" value="Genomic_DNA"/>
</dbReference>
<evidence type="ECO:0000313" key="6">
    <source>
        <dbReference type="Proteomes" id="UP000475385"/>
    </source>
</evidence>
<dbReference type="PANTHER" id="PTHR30024:SF47">
    <property type="entry name" value="TAURINE-BINDING PERIPLASMIC PROTEIN"/>
    <property type="match status" value="1"/>
</dbReference>
<accession>A0A6M1LL16</accession>
<dbReference type="GO" id="GO:0042597">
    <property type="term" value="C:periplasmic space"/>
    <property type="evidence" value="ECO:0007669"/>
    <property type="project" value="UniProtKB-SubCell"/>
</dbReference>
<feature type="chain" id="PRO_5026931637" evidence="4">
    <location>
        <begin position="27"/>
        <end position="339"/>
    </location>
</feature>
<comment type="caution">
    <text evidence="5">The sequence shown here is derived from an EMBL/GenBank/DDBJ whole genome shotgun (WGS) entry which is preliminary data.</text>
</comment>
<dbReference type="PROSITE" id="PS51318">
    <property type="entry name" value="TAT"/>
    <property type="match status" value="1"/>
</dbReference>
<dbReference type="Gene3D" id="3.40.190.10">
    <property type="entry name" value="Periplasmic binding protein-like II"/>
    <property type="match status" value="2"/>
</dbReference>
<evidence type="ECO:0000256" key="4">
    <source>
        <dbReference type="SAM" id="SignalP"/>
    </source>
</evidence>
<dbReference type="InterPro" id="IPR006311">
    <property type="entry name" value="TAT_signal"/>
</dbReference>
<reference evidence="5 6" key="2">
    <citation type="submission" date="2020-03" db="EMBL/GenBank/DDBJ databases">
        <title>Roseomonas stagni sp. nov., isolated from pond water in Japan.</title>
        <authorList>
            <person name="Furuhata K."/>
            <person name="Miyamoto H."/>
            <person name="Goto K."/>
        </authorList>
    </citation>
    <scope>NUCLEOTIDE SEQUENCE [LARGE SCALE GENOMIC DNA]</scope>
    <source>
        <strain evidence="5 6">PeD5</strain>
    </source>
</reference>
<dbReference type="AlphaFoldDB" id="A0A6M1LL16"/>
<organism evidence="5 6">
    <name type="scientific">Falsiroseomonas algicola</name>
    <dbReference type="NCBI Taxonomy" id="2716930"/>
    <lineage>
        <taxon>Bacteria</taxon>
        <taxon>Pseudomonadati</taxon>
        <taxon>Pseudomonadota</taxon>
        <taxon>Alphaproteobacteria</taxon>
        <taxon>Acetobacterales</taxon>
        <taxon>Roseomonadaceae</taxon>
        <taxon>Falsiroseomonas</taxon>
    </lineage>
</organism>